<proteinExistence type="inferred from homology"/>
<evidence type="ECO:0000256" key="8">
    <source>
        <dbReference type="NCBIfam" id="TIGR01234"/>
    </source>
</evidence>
<keyword evidence="1 7" id="KW-0808">Transferase</keyword>
<reference evidence="12 13" key="1">
    <citation type="submission" date="2016-10" db="EMBL/GenBank/DDBJ databases">
        <authorList>
            <person name="de Groot N.N."/>
        </authorList>
    </citation>
    <scope>NUCLEOTIDE SEQUENCE [LARGE SCALE GENOMIC DNA]</scope>
    <source>
        <strain evidence="12 13">DSM 44945</strain>
    </source>
</reference>
<evidence type="ECO:0000256" key="7">
    <source>
        <dbReference type="HAMAP-Rule" id="MF_00520"/>
    </source>
</evidence>
<dbReference type="Proteomes" id="UP000198661">
    <property type="component" value="Unassembled WGS sequence"/>
</dbReference>
<evidence type="ECO:0000256" key="5">
    <source>
        <dbReference type="ARBA" id="ARBA00022935"/>
    </source>
</evidence>
<keyword evidence="6 7" id="KW-0119">Carbohydrate metabolism</keyword>
<keyword evidence="5 7" id="KW-0054">Arabinose catabolism</keyword>
<dbReference type="InterPro" id="IPR000577">
    <property type="entry name" value="Carb_kinase_FGGY"/>
</dbReference>
<dbReference type="HAMAP" id="MF_00520">
    <property type="entry name" value="Ribulokinase"/>
    <property type="match status" value="1"/>
</dbReference>
<evidence type="ECO:0000256" key="9">
    <source>
        <dbReference type="RuleBase" id="RU003455"/>
    </source>
</evidence>
<comment type="pathway">
    <text evidence="7 9">Carbohydrate degradation; L-arabinose degradation via L-ribulose; D-xylulose 5-phosphate from L-arabinose (bacterial route): step 2/3.</text>
</comment>
<dbReference type="AlphaFoldDB" id="A0A1I2MB63"/>
<dbReference type="Pfam" id="PF02782">
    <property type="entry name" value="FGGY_C"/>
    <property type="match status" value="1"/>
</dbReference>
<keyword evidence="4 7" id="KW-0067">ATP-binding</keyword>
<comment type="similarity">
    <text evidence="7 9">Belongs to the ribulokinase family.</text>
</comment>
<dbReference type="InterPro" id="IPR005929">
    <property type="entry name" value="Ribulokinase"/>
</dbReference>
<organism evidence="12 13">
    <name type="scientific">Planifilum fulgidum</name>
    <dbReference type="NCBI Taxonomy" id="201973"/>
    <lineage>
        <taxon>Bacteria</taxon>
        <taxon>Bacillati</taxon>
        <taxon>Bacillota</taxon>
        <taxon>Bacilli</taxon>
        <taxon>Bacillales</taxon>
        <taxon>Thermoactinomycetaceae</taxon>
        <taxon>Planifilum</taxon>
    </lineage>
</organism>
<dbReference type="InterPro" id="IPR018485">
    <property type="entry name" value="FGGY_C"/>
</dbReference>
<name>A0A1I2MB63_9BACL</name>
<dbReference type="PANTHER" id="PTHR43435:SF4">
    <property type="entry name" value="FGGY CARBOHYDRATE KINASE DOMAIN-CONTAINING PROTEIN"/>
    <property type="match status" value="1"/>
</dbReference>
<dbReference type="EMBL" id="FOOK01000007">
    <property type="protein sequence ID" value="SFF88682.1"/>
    <property type="molecule type" value="Genomic_DNA"/>
</dbReference>
<evidence type="ECO:0000256" key="3">
    <source>
        <dbReference type="ARBA" id="ARBA00022777"/>
    </source>
</evidence>
<evidence type="ECO:0000259" key="11">
    <source>
        <dbReference type="Pfam" id="PF02782"/>
    </source>
</evidence>
<dbReference type="SUPFAM" id="SSF53067">
    <property type="entry name" value="Actin-like ATPase domain"/>
    <property type="match status" value="2"/>
</dbReference>
<evidence type="ECO:0000313" key="12">
    <source>
        <dbReference type="EMBL" id="SFF88682.1"/>
    </source>
</evidence>
<accession>A0A1I2MB63</accession>
<dbReference type="PIRSF" id="PIRSF000538">
    <property type="entry name" value="GlpK"/>
    <property type="match status" value="1"/>
</dbReference>
<dbReference type="InterPro" id="IPR018484">
    <property type="entry name" value="FGGY_N"/>
</dbReference>
<protein>
    <recommendedName>
        <fullName evidence="7 8">Ribulokinase</fullName>
        <ecNumber evidence="7 8">2.7.1.16</ecNumber>
    </recommendedName>
</protein>
<dbReference type="NCBIfam" id="NF003154">
    <property type="entry name" value="PRK04123.1"/>
    <property type="match status" value="1"/>
</dbReference>
<gene>
    <name evidence="7" type="primary">araB</name>
    <name evidence="12" type="ORF">SAMN04488025_107122</name>
</gene>
<dbReference type="UniPathway" id="UPA00145">
    <property type="reaction ID" value="UER00566"/>
</dbReference>
<evidence type="ECO:0000256" key="2">
    <source>
        <dbReference type="ARBA" id="ARBA00022741"/>
    </source>
</evidence>
<dbReference type="InterPro" id="IPR043129">
    <property type="entry name" value="ATPase_NBD"/>
</dbReference>
<dbReference type="GO" id="GO:0005737">
    <property type="term" value="C:cytoplasm"/>
    <property type="evidence" value="ECO:0007669"/>
    <property type="project" value="TreeGrafter"/>
</dbReference>
<dbReference type="EC" id="2.7.1.16" evidence="7 8"/>
<dbReference type="Gene3D" id="3.30.420.40">
    <property type="match status" value="2"/>
</dbReference>
<feature type="domain" description="Carbohydrate kinase FGGY C-terminal" evidence="11">
    <location>
        <begin position="291"/>
        <end position="488"/>
    </location>
</feature>
<dbReference type="CDD" id="cd07781">
    <property type="entry name" value="ASKHA_NBD_FGGY_L-RBK"/>
    <property type="match status" value="1"/>
</dbReference>
<evidence type="ECO:0000256" key="6">
    <source>
        <dbReference type="ARBA" id="ARBA00023277"/>
    </source>
</evidence>
<dbReference type="GO" id="GO:0019569">
    <property type="term" value="P:L-arabinose catabolic process to D-xylulose 5-phosphate"/>
    <property type="evidence" value="ECO:0007669"/>
    <property type="project" value="UniProtKB-UniRule"/>
</dbReference>
<evidence type="ECO:0000259" key="10">
    <source>
        <dbReference type="Pfam" id="PF00370"/>
    </source>
</evidence>
<dbReference type="OrthoDB" id="9805576at2"/>
<feature type="domain" description="Carbohydrate kinase FGGY N-terminal" evidence="10">
    <location>
        <begin position="5"/>
        <end position="278"/>
    </location>
</feature>
<evidence type="ECO:0000256" key="1">
    <source>
        <dbReference type="ARBA" id="ARBA00022679"/>
    </source>
</evidence>
<dbReference type="STRING" id="201973.SAMN04488025_107122"/>
<keyword evidence="13" id="KW-1185">Reference proteome</keyword>
<dbReference type="RefSeq" id="WP_092036901.1">
    <property type="nucleotide sequence ID" value="NZ_FOOK01000007.1"/>
</dbReference>
<keyword evidence="3 7" id="KW-0418">Kinase</keyword>
<evidence type="ECO:0000256" key="4">
    <source>
        <dbReference type="ARBA" id="ARBA00022840"/>
    </source>
</evidence>
<comment type="catalytic activity">
    <reaction evidence="7 9">
        <text>L-ribulose + ATP = L-ribulose 5-phosphate + ADP + H(+)</text>
        <dbReference type="Rhea" id="RHEA:22072"/>
        <dbReference type="ChEBI" id="CHEBI:15378"/>
        <dbReference type="ChEBI" id="CHEBI:16880"/>
        <dbReference type="ChEBI" id="CHEBI:30616"/>
        <dbReference type="ChEBI" id="CHEBI:58226"/>
        <dbReference type="ChEBI" id="CHEBI:456216"/>
        <dbReference type="EC" id="2.7.1.16"/>
    </reaction>
</comment>
<dbReference type="PANTHER" id="PTHR43435">
    <property type="entry name" value="RIBULOKINASE"/>
    <property type="match status" value="1"/>
</dbReference>
<sequence>MGRNYSIGVDFGTESARAVLVDLESGEVVASHVKDYAHGVIDEELPGLGVKLDKDWALQNPNDYVEAFVIAVKEMLRKAEGVSPDEIVGIGIDFTSCTMLPVKRDGTPLCNLPSLRKHPHSWVKLWKHHAAQKEADRLNEAASRLEDSFLPRYGGKISSEWLIPKIWQILNEAPEIYDEADRFIEAADWIVWQLTGRETRNMCTAGYKALWHKQKGFPDRSFFRSLDPRLENLVDEKLSRDLLPLGSKAGELTGEMAEKTGLRPGIAVAVANVDAHVSAPAAGVVRPGTMLMIMGTSTCNILLGDEEKWVPGICGVVEDGVIPGYYGYEAGQSAVGDIFAWFVKNGVPPAYHREAKEKGLSLHELLEQKAERMGAGESGLLALDWLNGNRSVLVDADLTGLILGLSLDTKPEEIYRAWIEATAFGQRMIMDTFIEHGIPVDRLVACGGLPYKNRMLMQIYADVLNREVSVAAHLHTPAVGSAMFGAVAGGAFGSIVEASEKLAKLKPERFRPNQRNAQIYERLYQEYRRLHDLFGRGGNDVMKLLKQLKRERGVPIAP</sequence>
<dbReference type="GO" id="GO:0008741">
    <property type="term" value="F:ribulokinase activity"/>
    <property type="evidence" value="ECO:0007669"/>
    <property type="project" value="UniProtKB-UniRule"/>
</dbReference>
<dbReference type="Pfam" id="PF00370">
    <property type="entry name" value="FGGY_N"/>
    <property type="match status" value="1"/>
</dbReference>
<dbReference type="GO" id="GO:0019150">
    <property type="term" value="F:D-ribulokinase activity"/>
    <property type="evidence" value="ECO:0007669"/>
    <property type="project" value="TreeGrafter"/>
</dbReference>
<dbReference type="GO" id="GO:0005524">
    <property type="term" value="F:ATP binding"/>
    <property type="evidence" value="ECO:0007669"/>
    <property type="project" value="UniProtKB-UniRule"/>
</dbReference>
<comment type="catalytic activity">
    <reaction evidence="7">
        <text>D-ribulose + ATP = D-ribulose 5-phosphate + ADP + H(+)</text>
        <dbReference type="Rhea" id="RHEA:17601"/>
        <dbReference type="ChEBI" id="CHEBI:15378"/>
        <dbReference type="ChEBI" id="CHEBI:17173"/>
        <dbReference type="ChEBI" id="CHEBI:30616"/>
        <dbReference type="ChEBI" id="CHEBI:58121"/>
        <dbReference type="ChEBI" id="CHEBI:456216"/>
        <dbReference type="EC" id="2.7.1.16"/>
    </reaction>
</comment>
<dbReference type="NCBIfam" id="TIGR01234">
    <property type="entry name" value="L-ribulokinase"/>
    <property type="match status" value="1"/>
</dbReference>
<keyword evidence="2 7" id="KW-0547">Nucleotide-binding</keyword>
<evidence type="ECO:0000313" key="13">
    <source>
        <dbReference type="Proteomes" id="UP000198661"/>
    </source>
</evidence>